<evidence type="ECO:0000256" key="4">
    <source>
        <dbReference type="ARBA" id="ARBA00023163"/>
    </source>
</evidence>
<accession>A0AAU9CJ97</accession>
<dbReference type="GO" id="GO:0003677">
    <property type="term" value="F:DNA binding"/>
    <property type="evidence" value="ECO:0007669"/>
    <property type="project" value="InterPro"/>
</dbReference>
<dbReference type="Pfam" id="PF08281">
    <property type="entry name" value="Sigma70_r4_2"/>
    <property type="match status" value="1"/>
</dbReference>
<proteinExistence type="inferred from homology"/>
<evidence type="ECO:0000256" key="2">
    <source>
        <dbReference type="ARBA" id="ARBA00023015"/>
    </source>
</evidence>
<dbReference type="PANTHER" id="PTHR43133:SF46">
    <property type="entry name" value="RNA POLYMERASE SIGMA-70 FACTOR ECF SUBFAMILY"/>
    <property type="match status" value="1"/>
</dbReference>
<evidence type="ECO:0000259" key="5">
    <source>
        <dbReference type="Pfam" id="PF04542"/>
    </source>
</evidence>
<evidence type="ECO:0000313" key="8">
    <source>
        <dbReference type="Proteomes" id="UP001348817"/>
    </source>
</evidence>
<dbReference type="InterPro" id="IPR014284">
    <property type="entry name" value="RNA_pol_sigma-70_dom"/>
</dbReference>
<dbReference type="GO" id="GO:0000428">
    <property type="term" value="C:DNA-directed RNA polymerase complex"/>
    <property type="evidence" value="ECO:0007669"/>
    <property type="project" value="UniProtKB-KW"/>
</dbReference>
<dbReference type="GO" id="GO:0016987">
    <property type="term" value="F:sigma factor activity"/>
    <property type="evidence" value="ECO:0007669"/>
    <property type="project" value="UniProtKB-KW"/>
</dbReference>
<gene>
    <name evidence="7" type="ORF">FUAX_46260</name>
</gene>
<dbReference type="GO" id="GO:0006352">
    <property type="term" value="P:DNA-templated transcription initiation"/>
    <property type="evidence" value="ECO:0007669"/>
    <property type="project" value="InterPro"/>
</dbReference>
<dbReference type="InterPro" id="IPR013325">
    <property type="entry name" value="RNA_pol_sigma_r2"/>
</dbReference>
<keyword evidence="7" id="KW-0614">Plasmid</keyword>
<dbReference type="Proteomes" id="UP001348817">
    <property type="component" value="Plasmid pFA3"/>
</dbReference>
<dbReference type="SUPFAM" id="SSF88659">
    <property type="entry name" value="Sigma3 and sigma4 domains of RNA polymerase sigma factors"/>
    <property type="match status" value="1"/>
</dbReference>
<keyword evidence="8" id="KW-1185">Reference proteome</keyword>
<dbReference type="KEGG" id="fax:FUAX_46260"/>
<dbReference type="Gene3D" id="1.10.1740.10">
    <property type="match status" value="1"/>
</dbReference>
<dbReference type="EMBL" id="AP025317">
    <property type="protein sequence ID" value="BDD12194.1"/>
    <property type="molecule type" value="Genomic_DNA"/>
</dbReference>
<keyword evidence="3" id="KW-0731">Sigma factor</keyword>
<feature type="domain" description="RNA polymerase sigma factor 70 region 4 type 2" evidence="6">
    <location>
        <begin position="127"/>
        <end position="176"/>
    </location>
</feature>
<evidence type="ECO:0000256" key="1">
    <source>
        <dbReference type="ARBA" id="ARBA00010641"/>
    </source>
</evidence>
<feature type="domain" description="RNA polymerase sigma-70 region 2" evidence="5">
    <location>
        <begin position="23"/>
        <end position="90"/>
    </location>
</feature>
<dbReference type="Pfam" id="PF04542">
    <property type="entry name" value="Sigma70_r2"/>
    <property type="match status" value="1"/>
</dbReference>
<evidence type="ECO:0000256" key="3">
    <source>
        <dbReference type="ARBA" id="ARBA00023082"/>
    </source>
</evidence>
<name>A0AAU9CJ97_9BACT</name>
<dbReference type="InterPro" id="IPR036388">
    <property type="entry name" value="WH-like_DNA-bd_sf"/>
</dbReference>
<keyword evidence="7" id="KW-0240">DNA-directed RNA polymerase</keyword>
<reference evidence="7 8" key="1">
    <citation type="submission" date="2021-12" db="EMBL/GenBank/DDBJ databases">
        <title>Genome sequencing of bacteria with rrn-lacking chromosome and rrn-plasmid.</title>
        <authorList>
            <person name="Anda M."/>
            <person name="Iwasaki W."/>
        </authorList>
    </citation>
    <scope>NUCLEOTIDE SEQUENCE [LARGE SCALE GENOMIC DNA]</scope>
    <source>
        <strain evidence="7 8">DSM 100852</strain>
        <plasmid evidence="7 8">pFA3</plasmid>
    </source>
</reference>
<evidence type="ECO:0000259" key="6">
    <source>
        <dbReference type="Pfam" id="PF08281"/>
    </source>
</evidence>
<dbReference type="InterPro" id="IPR007627">
    <property type="entry name" value="RNA_pol_sigma70_r2"/>
</dbReference>
<sequence>MAVNDLNTWRSFKKGNISVFGDIYEEHIDALYAYGHKIESNPDKVKDCIHDVFLDIWEHREQLSDTSSIRYYLFKALRRRIIYTKTRLSRFISSDNLQGEFKLTVELSHEDDIISEENKKERIDFYQNAVNNLSPKQREIIYLKFQQGFTNGEIAEMTQMNYQSVSNSLNRALGKLRSQWNEVSGTVSSFAIFLFYLK</sequence>
<dbReference type="SUPFAM" id="SSF88946">
    <property type="entry name" value="Sigma2 domain of RNA polymerase sigma factors"/>
    <property type="match status" value="1"/>
</dbReference>
<dbReference type="NCBIfam" id="TIGR02937">
    <property type="entry name" value="sigma70-ECF"/>
    <property type="match status" value="1"/>
</dbReference>
<keyword evidence="4" id="KW-0804">Transcription</keyword>
<comment type="similarity">
    <text evidence="1">Belongs to the sigma-70 factor family. ECF subfamily.</text>
</comment>
<protein>
    <submittedName>
        <fullName evidence="7">DNA-directed RNA polymerase sigma-70 factor</fullName>
    </submittedName>
</protein>
<dbReference type="AlphaFoldDB" id="A0AAU9CJ97"/>
<dbReference type="PANTHER" id="PTHR43133">
    <property type="entry name" value="RNA POLYMERASE ECF-TYPE SIGMA FACTO"/>
    <property type="match status" value="1"/>
</dbReference>
<dbReference type="RefSeq" id="WP_338395337.1">
    <property type="nucleotide sequence ID" value="NZ_AP025317.1"/>
</dbReference>
<dbReference type="CDD" id="cd06171">
    <property type="entry name" value="Sigma70_r4"/>
    <property type="match status" value="1"/>
</dbReference>
<organism evidence="7 8">
    <name type="scientific">Fulvitalea axinellae</name>
    <dbReference type="NCBI Taxonomy" id="1182444"/>
    <lineage>
        <taxon>Bacteria</taxon>
        <taxon>Pseudomonadati</taxon>
        <taxon>Bacteroidota</taxon>
        <taxon>Cytophagia</taxon>
        <taxon>Cytophagales</taxon>
        <taxon>Persicobacteraceae</taxon>
        <taxon>Fulvitalea</taxon>
    </lineage>
</organism>
<evidence type="ECO:0000313" key="7">
    <source>
        <dbReference type="EMBL" id="BDD12194.1"/>
    </source>
</evidence>
<dbReference type="InterPro" id="IPR013324">
    <property type="entry name" value="RNA_pol_sigma_r3/r4-like"/>
</dbReference>
<dbReference type="Gene3D" id="1.10.10.10">
    <property type="entry name" value="Winged helix-like DNA-binding domain superfamily/Winged helix DNA-binding domain"/>
    <property type="match status" value="1"/>
</dbReference>
<geneLocation type="plasmid" evidence="7 8">
    <name>pFA3</name>
</geneLocation>
<dbReference type="InterPro" id="IPR013249">
    <property type="entry name" value="RNA_pol_sigma70_r4_t2"/>
</dbReference>
<keyword evidence="2" id="KW-0805">Transcription regulation</keyword>
<dbReference type="InterPro" id="IPR039425">
    <property type="entry name" value="RNA_pol_sigma-70-like"/>
</dbReference>